<evidence type="ECO:0000313" key="11">
    <source>
        <dbReference type="EMBL" id="KAK8728041.1"/>
    </source>
</evidence>
<organism evidence="11 12">
    <name type="scientific">Cherax quadricarinatus</name>
    <name type="common">Australian red claw crayfish</name>
    <dbReference type="NCBI Taxonomy" id="27406"/>
    <lineage>
        <taxon>Eukaryota</taxon>
        <taxon>Metazoa</taxon>
        <taxon>Ecdysozoa</taxon>
        <taxon>Arthropoda</taxon>
        <taxon>Crustacea</taxon>
        <taxon>Multicrustacea</taxon>
        <taxon>Malacostraca</taxon>
        <taxon>Eumalacostraca</taxon>
        <taxon>Eucarida</taxon>
        <taxon>Decapoda</taxon>
        <taxon>Pleocyemata</taxon>
        <taxon>Astacidea</taxon>
        <taxon>Parastacoidea</taxon>
        <taxon>Parastacidae</taxon>
        <taxon>Cherax</taxon>
    </lineage>
</organism>
<evidence type="ECO:0000256" key="1">
    <source>
        <dbReference type="ARBA" id="ARBA00004141"/>
    </source>
</evidence>
<feature type="compositionally biased region" description="Polar residues" evidence="7">
    <location>
        <begin position="658"/>
        <end position="668"/>
    </location>
</feature>
<reference evidence="11 12" key="1">
    <citation type="journal article" date="2024" name="BMC Genomics">
        <title>Genome assembly of redclaw crayfish (Cherax quadricarinatus) provides insights into its immune adaptation and hypoxia tolerance.</title>
        <authorList>
            <person name="Liu Z."/>
            <person name="Zheng J."/>
            <person name="Li H."/>
            <person name="Fang K."/>
            <person name="Wang S."/>
            <person name="He J."/>
            <person name="Zhou D."/>
            <person name="Weng S."/>
            <person name="Chi M."/>
            <person name="Gu Z."/>
            <person name="He J."/>
            <person name="Li F."/>
            <person name="Wang M."/>
        </authorList>
    </citation>
    <scope>NUCLEOTIDE SEQUENCE [LARGE SCALE GENOMIC DNA]</scope>
    <source>
        <strain evidence="11">ZL_2023a</strain>
    </source>
</reference>
<feature type="compositionally biased region" description="Basic and acidic residues" evidence="7">
    <location>
        <begin position="109"/>
        <end position="120"/>
    </location>
</feature>
<name>A0AAW0WLC3_CHEQU</name>
<gene>
    <name evidence="11" type="ORF">OTU49_009359</name>
</gene>
<dbReference type="InterPro" id="IPR052836">
    <property type="entry name" value="PRRT_domain-containing"/>
</dbReference>
<comment type="subcellular location">
    <subcellularLocation>
        <location evidence="1">Membrane</location>
        <topology evidence="1">Multi-pass membrane protein</topology>
    </subcellularLocation>
</comment>
<evidence type="ECO:0000259" key="10">
    <source>
        <dbReference type="Pfam" id="PF25987"/>
    </source>
</evidence>
<evidence type="ECO:0000256" key="9">
    <source>
        <dbReference type="SAM" id="SignalP"/>
    </source>
</evidence>
<keyword evidence="5 8" id="KW-1133">Transmembrane helix</keyword>
<dbReference type="Proteomes" id="UP001445076">
    <property type="component" value="Unassembled WGS sequence"/>
</dbReference>
<feature type="compositionally biased region" description="Low complexity" evidence="7">
    <location>
        <begin position="87"/>
        <end position="98"/>
    </location>
</feature>
<feature type="region of interest" description="Disordered" evidence="7">
    <location>
        <begin position="994"/>
        <end position="1125"/>
    </location>
</feature>
<feature type="region of interest" description="Disordered" evidence="7">
    <location>
        <begin position="825"/>
        <end position="894"/>
    </location>
</feature>
<dbReference type="InterPro" id="IPR059081">
    <property type="entry name" value="PRRT3-4"/>
</dbReference>
<evidence type="ECO:0000313" key="12">
    <source>
        <dbReference type="Proteomes" id="UP001445076"/>
    </source>
</evidence>
<dbReference type="AlphaFoldDB" id="A0AAW0WLC3"/>
<feature type="compositionally biased region" description="Low complexity" evidence="7">
    <location>
        <begin position="672"/>
        <end position="681"/>
    </location>
</feature>
<keyword evidence="3 8" id="KW-0812">Transmembrane</keyword>
<accession>A0AAW0WLC3</accession>
<evidence type="ECO:0000256" key="4">
    <source>
        <dbReference type="ARBA" id="ARBA00022729"/>
    </source>
</evidence>
<evidence type="ECO:0000256" key="7">
    <source>
        <dbReference type="SAM" id="MobiDB-lite"/>
    </source>
</evidence>
<feature type="signal peptide" evidence="9">
    <location>
        <begin position="1"/>
        <end position="24"/>
    </location>
</feature>
<keyword evidence="12" id="KW-1185">Reference proteome</keyword>
<feature type="compositionally biased region" description="Low complexity" evidence="7">
    <location>
        <begin position="1022"/>
        <end position="1044"/>
    </location>
</feature>
<dbReference type="PANTHER" id="PTHR35578">
    <property type="entry name" value="PROLINE-RICH TRANSMEMBRANE PROTEIN 4-RELATED"/>
    <property type="match status" value="1"/>
</dbReference>
<evidence type="ECO:0000256" key="8">
    <source>
        <dbReference type="SAM" id="Phobius"/>
    </source>
</evidence>
<dbReference type="EMBL" id="JARKIK010000073">
    <property type="protein sequence ID" value="KAK8728041.1"/>
    <property type="molecule type" value="Genomic_DNA"/>
</dbReference>
<feature type="compositionally biased region" description="Acidic residues" evidence="7">
    <location>
        <begin position="1086"/>
        <end position="1097"/>
    </location>
</feature>
<feature type="transmembrane region" description="Helical" evidence="8">
    <location>
        <begin position="288"/>
        <end position="308"/>
    </location>
</feature>
<feature type="region of interest" description="Disordered" evidence="7">
    <location>
        <begin position="641"/>
        <end position="689"/>
    </location>
</feature>
<evidence type="ECO:0000256" key="5">
    <source>
        <dbReference type="ARBA" id="ARBA00022989"/>
    </source>
</evidence>
<feature type="transmembrane region" description="Helical" evidence="8">
    <location>
        <begin position="354"/>
        <end position="376"/>
    </location>
</feature>
<feature type="compositionally biased region" description="Low complexity" evidence="7">
    <location>
        <begin position="1062"/>
        <end position="1079"/>
    </location>
</feature>
<feature type="compositionally biased region" description="Basic and acidic residues" evidence="7">
    <location>
        <begin position="836"/>
        <end position="854"/>
    </location>
</feature>
<protein>
    <recommendedName>
        <fullName evidence="10">Proline-rich transmembrane protein 3/4 domain-containing protein</fullName>
    </recommendedName>
</protein>
<feature type="transmembrane region" description="Helical" evidence="8">
    <location>
        <begin position="211"/>
        <end position="234"/>
    </location>
</feature>
<keyword evidence="2" id="KW-0597">Phosphoprotein</keyword>
<proteinExistence type="predicted"/>
<dbReference type="Pfam" id="PF25987">
    <property type="entry name" value="PRRT3"/>
    <property type="match status" value="1"/>
</dbReference>
<feature type="transmembrane region" description="Helical" evidence="8">
    <location>
        <begin position="417"/>
        <end position="442"/>
    </location>
</feature>
<evidence type="ECO:0000256" key="6">
    <source>
        <dbReference type="ARBA" id="ARBA00023136"/>
    </source>
</evidence>
<feature type="transmembrane region" description="Helical" evidence="8">
    <location>
        <begin position="246"/>
        <end position="268"/>
    </location>
</feature>
<comment type="caution">
    <text evidence="11">The sequence shown here is derived from an EMBL/GenBank/DDBJ whole genome shotgun (WGS) entry which is preliminary data.</text>
</comment>
<feature type="transmembrane region" description="Helical" evidence="8">
    <location>
        <begin position="320"/>
        <end position="342"/>
    </location>
</feature>
<evidence type="ECO:0000256" key="2">
    <source>
        <dbReference type="ARBA" id="ARBA00022553"/>
    </source>
</evidence>
<keyword evidence="6 8" id="KW-0472">Membrane</keyword>
<dbReference type="PANTHER" id="PTHR35578:SF6">
    <property type="entry name" value="PROLINE-RICH TRANSMEMBRANE PROTEIN 4"/>
    <property type="match status" value="1"/>
</dbReference>
<feature type="chain" id="PRO_5043710268" description="Proline-rich transmembrane protein 3/4 domain-containing protein" evidence="9">
    <location>
        <begin position="25"/>
        <end position="1125"/>
    </location>
</feature>
<keyword evidence="4 9" id="KW-0732">Signal</keyword>
<sequence>MLAAAVMPLASLLLLLVGTTSSRAQVGLRTAPLTAPRIRDYSNSSSLGLFSSKWSGMDLRHKGNNTSSIESSLAAIFRGVAYGVSTSQAASSTTTTSTYRPPHPTSYRRPLDLPPRDDHGYLASGPPAWSSQPGLELEVQQKAVTDQRGVKSLGNRPVQTPYIEVPINTAPEVSHDQMMDVPPERSVEVVRADVGVGLSKVAWVRALGTAWVVHVYCAAGLYSLLALLALFWLARVHAATHLLPRGYYITLHLLMFLAAFLRCVHLFHDPYGAERRLPVALSAVVEETGWPCLTAALAVVVLAIVRAWRCPRLLPRKPHAPLALALLTAAHLLASIAAHLTSALLPEHAGPLRAAARAVTAAWGGAVGIGGFLAVWRVGRAAGRHPGLLLVRLSRAPMEGSLPARHPRVALLRGSHLTLVASLLQVVVAGLHMYALVGPHYILELPPAYPWHWLAYQSTCRLLEVLMWVLLGVTSVLRLGGSSGKRQNHKGEKRLLSVLSCKRCGSCSSITAQDKVDEVFPAVCQTNQAVRNFTLQSCGKGVYQEALTQEPLARRANTVRVTHKRPSIRKSATLHSATSDIHLLWNHGNTLSALPPDASSRPSSMLFNDAGFVRFRMQVDPQQAMDEVLRKSLQNLEIQAEAGDSKLQQVPKDDPPSYDQSLYANTPQPGEKSPSAKSKSSPRYEDPYDSNQFEHLLQNRINSDLYCGLDNRHCRSEAASVTDYSSTDALSPAATADNEWSKYASTCSSISAANSFDVRMYDDFEVASYYQSPSSASSHVYASLHRPVARARLARQRAVYGEGESVVHGYEGRQAVEQLTALLAPRTSSTSPQSDIHVDYLTDGSHDRHTRGSDSDLCSTGSRHTRHSRKHDDERQSPGNWRQPHSRRLNLHDITPDSAVVVDYAGHTDEASGDDSEVIHRPGQPLTQRSGLLTKIVKNNFSLNCTGYTPLGSEDVFNLPLHHQQILLKQVQQQNLQQRNLAEEKCERLRPCGHRPRRVLREDPKVTSPVKPSVQNRKHSPSEQPLKQLQLLPSQQEEPSSLEQDSVGVTDGTTQTEPRVWPALSPSSSRPASSLASHSDLPSECVDSEDDVTDDNQENPSGLDVHQEVPPLAAWHSPTRLQAAV</sequence>
<evidence type="ECO:0000256" key="3">
    <source>
        <dbReference type="ARBA" id="ARBA00022692"/>
    </source>
</evidence>
<feature type="region of interest" description="Disordered" evidence="7">
    <location>
        <begin position="87"/>
        <end position="132"/>
    </location>
</feature>
<feature type="domain" description="Proline-rich transmembrane protein 3/4" evidence="10">
    <location>
        <begin position="205"/>
        <end position="475"/>
    </location>
</feature>